<feature type="region of interest" description="Disordered" evidence="1">
    <location>
        <begin position="250"/>
        <end position="271"/>
    </location>
</feature>
<dbReference type="Proteomes" id="UP000635996">
    <property type="component" value="Unassembled WGS sequence"/>
</dbReference>
<dbReference type="EMBL" id="JAATEL010000005">
    <property type="protein sequence ID" value="NJP14066.1"/>
    <property type="molecule type" value="Genomic_DNA"/>
</dbReference>
<feature type="compositionally biased region" description="Low complexity" evidence="1">
    <location>
        <begin position="79"/>
        <end position="92"/>
    </location>
</feature>
<keyword evidence="3" id="KW-1185">Reference proteome</keyword>
<sequence length="395" mass="39018">MHDHTENGAHVTARGPHDDAPELDPTEARGAPAEPQAPDDGEPAPQDAPGAYADEDDGGAVQAAADAGDDRVVAREENAPSAGTAAQPAGAAPGEACDVFLDVPLLKVDEIDLEVEDLRARVSLQAEVLDLLKLNVGADVVLGRVHLGISGVEAQARLTVRLDNVASIINRVLTTLDRNPEILRELARGVGSAVQDVGGGARQAVGELGTGAGRAVEDVGRGAGSAVEDVGRGAESAVGDVGRGAGSAVGDVGRSAGSAVEGVGRGAGGAVTDVGRGVGAGVEGAAEDVGAAVQGVSGGAEAAVGDVAREAGNVAGSAGDVAGSAGGVVEGSAGEATGGTRRGVGGERGRGVRSQGGARSRRLRAEGRRDDGTAETPRKPSRPARRSVRDRDEPP</sequence>
<feature type="region of interest" description="Disordered" evidence="1">
    <location>
        <begin position="1"/>
        <end position="92"/>
    </location>
</feature>
<reference evidence="2 3" key="1">
    <citation type="submission" date="2020-03" db="EMBL/GenBank/DDBJ databases">
        <title>WGS of actinomycetes isolated from Thailand.</title>
        <authorList>
            <person name="Thawai C."/>
        </authorList>
    </citation>
    <scope>NUCLEOTIDE SEQUENCE [LARGE SCALE GENOMIC DNA]</scope>
    <source>
        <strain evidence="2 3">NBRC 13905</strain>
    </source>
</reference>
<dbReference type="RefSeq" id="WP_168131196.1">
    <property type="nucleotide sequence ID" value="NZ_BMVZ01000007.1"/>
</dbReference>
<proteinExistence type="predicted"/>
<organism evidence="2 3">
    <name type="scientific">Streptomyces thermoviolaceus subsp. thermoviolaceus</name>
    <dbReference type="NCBI Taxonomy" id="66860"/>
    <lineage>
        <taxon>Bacteria</taxon>
        <taxon>Bacillati</taxon>
        <taxon>Actinomycetota</taxon>
        <taxon>Actinomycetes</taxon>
        <taxon>Kitasatosporales</taxon>
        <taxon>Streptomycetaceae</taxon>
        <taxon>Streptomyces</taxon>
    </lineage>
</organism>
<comment type="caution">
    <text evidence="2">The sequence shown here is derived from an EMBL/GenBank/DDBJ whole genome shotgun (WGS) entry which is preliminary data.</text>
</comment>
<feature type="compositionally biased region" description="Basic and acidic residues" evidence="1">
    <location>
        <begin position="363"/>
        <end position="378"/>
    </location>
</feature>
<name>A0ABX0YNF3_STRTL</name>
<gene>
    <name evidence="2" type="ORF">HCJ95_07095</name>
</gene>
<evidence type="ECO:0000313" key="2">
    <source>
        <dbReference type="EMBL" id="NJP14066.1"/>
    </source>
</evidence>
<evidence type="ECO:0000313" key="3">
    <source>
        <dbReference type="Proteomes" id="UP000635996"/>
    </source>
</evidence>
<feature type="region of interest" description="Disordered" evidence="1">
    <location>
        <begin position="328"/>
        <end position="395"/>
    </location>
</feature>
<accession>A0ABX0YNF3</accession>
<protein>
    <submittedName>
        <fullName evidence="2">Uncharacterized protein</fullName>
    </submittedName>
</protein>
<evidence type="ECO:0000256" key="1">
    <source>
        <dbReference type="SAM" id="MobiDB-lite"/>
    </source>
</evidence>
<feature type="compositionally biased region" description="Basic and acidic residues" evidence="1">
    <location>
        <begin position="68"/>
        <end position="78"/>
    </location>
</feature>